<sequence length="590" mass="65853">MAAEFYVGKRLSYDNQLCTVRYIGEVKGTKGKWLGVEWDDPIRGKHSGEHGGTKYFETLNQSTATSASFIRPARKPDPSRSFTEALKAKYASDPVQDPSIHIVFATKPGDNALKKDPLARINQPIRISGKEVEEVGFDKIRKQLAQLSELKIVILDGLRMDRSVARLREGMEEWEKGLTDVREACPKAVELDLSRNLFEEWREVASICEQLEKLKSLRVDGNRFRDTSITPSECSRCLAAFANINDLKLEDTLLPWKSIASLTHLFPALTTFSASSNYYASLTSHSLNPAIKSLTLEDNSLSSLSAISSLASLPSLSRLILKSNKISVITADSSPSFPVFSPSVTEVDLTHNDISTWSFIDALPRIFPGLASLRISHNPLYAHLQTPDGRTMTPEDGYMLTIARLSCLRTLNYSHITDKERLNAESYYLSLIAKELAYAPEKDAPAILESHPRYKELCEEYGEPVIAREQGGVNPNSLAARLVRLNLYMKDGLETSQVEMEIPGRCTAYTLIGMVSRDFQIRPRALRLVWETGDWMPASKGVEADDTDSDSEEEEGEVGKVMREVEIVPGTRSVGTWIEGKEATIRVELR</sequence>
<accession>A0ABR3R5A5</accession>
<evidence type="ECO:0000259" key="4">
    <source>
        <dbReference type="PROSITE" id="PS50245"/>
    </source>
</evidence>
<dbReference type="PANTHER" id="PTHR46652:SF7">
    <property type="entry name" value="LEUCINE-RICH REPEAT AND IQ DOMAIN-CONTAINING PROTEIN 1"/>
    <property type="match status" value="1"/>
</dbReference>
<dbReference type="EMBL" id="JAKJXO020000010">
    <property type="protein sequence ID" value="KAL1599615.1"/>
    <property type="molecule type" value="Genomic_DNA"/>
</dbReference>
<evidence type="ECO:0000256" key="3">
    <source>
        <dbReference type="SAM" id="MobiDB-lite"/>
    </source>
</evidence>
<name>A0ABR3R5A5_9PLEO</name>
<keyword evidence="6" id="KW-1185">Reference proteome</keyword>
<dbReference type="InterPro" id="IPR000938">
    <property type="entry name" value="CAP-Gly_domain"/>
</dbReference>
<feature type="region of interest" description="Disordered" evidence="3">
    <location>
        <begin position="539"/>
        <end position="559"/>
    </location>
</feature>
<proteinExistence type="predicted"/>
<dbReference type="Gene3D" id="3.80.10.10">
    <property type="entry name" value="Ribonuclease Inhibitor"/>
    <property type="match status" value="2"/>
</dbReference>
<dbReference type="InterPro" id="IPR050836">
    <property type="entry name" value="SDS22/Internalin_LRR"/>
</dbReference>
<dbReference type="SMART" id="SM01052">
    <property type="entry name" value="CAP_GLY"/>
    <property type="match status" value="1"/>
</dbReference>
<dbReference type="Gene3D" id="2.30.30.190">
    <property type="entry name" value="CAP Gly-rich-like domain"/>
    <property type="match status" value="1"/>
</dbReference>
<evidence type="ECO:0000256" key="2">
    <source>
        <dbReference type="ARBA" id="ARBA00022737"/>
    </source>
</evidence>
<dbReference type="Proteomes" id="UP001521785">
    <property type="component" value="Unassembled WGS sequence"/>
</dbReference>
<organism evidence="5 6">
    <name type="scientific">Paraconiothyrium brasiliense</name>
    <dbReference type="NCBI Taxonomy" id="300254"/>
    <lineage>
        <taxon>Eukaryota</taxon>
        <taxon>Fungi</taxon>
        <taxon>Dikarya</taxon>
        <taxon>Ascomycota</taxon>
        <taxon>Pezizomycotina</taxon>
        <taxon>Dothideomycetes</taxon>
        <taxon>Pleosporomycetidae</taxon>
        <taxon>Pleosporales</taxon>
        <taxon>Massarineae</taxon>
        <taxon>Didymosphaeriaceae</taxon>
        <taxon>Paraconiothyrium</taxon>
    </lineage>
</organism>
<dbReference type="SUPFAM" id="SSF52058">
    <property type="entry name" value="L domain-like"/>
    <property type="match status" value="1"/>
</dbReference>
<evidence type="ECO:0000256" key="1">
    <source>
        <dbReference type="ARBA" id="ARBA00022614"/>
    </source>
</evidence>
<feature type="domain" description="CAP-Gly" evidence="4">
    <location>
        <begin position="24"/>
        <end position="71"/>
    </location>
</feature>
<dbReference type="InterPro" id="IPR032675">
    <property type="entry name" value="LRR_dom_sf"/>
</dbReference>
<reference evidence="5 6" key="1">
    <citation type="submission" date="2024-02" db="EMBL/GenBank/DDBJ databases">
        <title>De novo assembly and annotation of 12 fungi associated with fruit tree decline syndrome in Ontario, Canada.</title>
        <authorList>
            <person name="Sulman M."/>
            <person name="Ellouze W."/>
            <person name="Ilyukhin E."/>
        </authorList>
    </citation>
    <scope>NUCLEOTIDE SEQUENCE [LARGE SCALE GENOMIC DNA]</scope>
    <source>
        <strain evidence="5 6">M42-189</strain>
    </source>
</reference>
<dbReference type="SUPFAM" id="SSF74924">
    <property type="entry name" value="Cap-Gly domain"/>
    <property type="match status" value="1"/>
</dbReference>
<protein>
    <recommendedName>
        <fullName evidence="4">CAP-Gly domain-containing protein</fullName>
    </recommendedName>
</protein>
<dbReference type="PANTHER" id="PTHR46652">
    <property type="entry name" value="LEUCINE-RICH REPEAT AND IQ DOMAIN-CONTAINING PROTEIN 1-RELATED"/>
    <property type="match status" value="1"/>
</dbReference>
<gene>
    <name evidence="5" type="ORF">SLS60_007418</name>
</gene>
<feature type="compositionally biased region" description="Acidic residues" evidence="3">
    <location>
        <begin position="544"/>
        <end position="556"/>
    </location>
</feature>
<dbReference type="InterPro" id="IPR036859">
    <property type="entry name" value="CAP-Gly_dom_sf"/>
</dbReference>
<dbReference type="Pfam" id="PF01302">
    <property type="entry name" value="CAP_GLY"/>
    <property type="match status" value="1"/>
</dbReference>
<evidence type="ECO:0000313" key="6">
    <source>
        <dbReference type="Proteomes" id="UP001521785"/>
    </source>
</evidence>
<keyword evidence="2" id="KW-0677">Repeat</keyword>
<comment type="caution">
    <text evidence="5">The sequence shown here is derived from an EMBL/GenBank/DDBJ whole genome shotgun (WGS) entry which is preliminary data.</text>
</comment>
<evidence type="ECO:0000313" key="5">
    <source>
        <dbReference type="EMBL" id="KAL1599615.1"/>
    </source>
</evidence>
<dbReference type="PROSITE" id="PS50245">
    <property type="entry name" value="CAP_GLY_2"/>
    <property type="match status" value="1"/>
</dbReference>
<keyword evidence="1" id="KW-0433">Leucine-rich repeat</keyword>